<name>A0ACA9PSS7_9GLOM</name>
<organism evidence="1 2">
    <name type="scientific">Cetraspora pellucida</name>
    <dbReference type="NCBI Taxonomy" id="1433469"/>
    <lineage>
        <taxon>Eukaryota</taxon>
        <taxon>Fungi</taxon>
        <taxon>Fungi incertae sedis</taxon>
        <taxon>Mucoromycota</taxon>
        <taxon>Glomeromycotina</taxon>
        <taxon>Glomeromycetes</taxon>
        <taxon>Diversisporales</taxon>
        <taxon>Gigasporaceae</taxon>
        <taxon>Cetraspora</taxon>
    </lineage>
</organism>
<dbReference type="EMBL" id="CAJVPW010027265">
    <property type="protein sequence ID" value="CAG8714963.1"/>
    <property type="molecule type" value="Genomic_DNA"/>
</dbReference>
<evidence type="ECO:0000313" key="2">
    <source>
        <dbReference type="Proteomes" id="UP000789366"/>
    </source>
</evidence>
<keyword evidence="2" id="KW-1185">Reference proteome</keyword>
<sequence length="46" mass="5536">SLQIIYNQLSRVIKDVRRPEKTFKIGNWISEDQNMKFPTNKSVERQ</sequence>
<protein>
    <submittedName>
        <fullName evidence="1">15153_t:CDS:1</fullName>
    </submittedName>
</protein>
<reference evidence="1" key="1">
    <citation type="submission" date="2021-06" db="EMBL/GenBank/DDBJ databases">
        <authorList>
            <person name="Kallberg Y."/>
            <person name="Tangrot J."/>
            <person name="Rosling A."/>
        </authorList>
    </citation>
    <scope>NUCLEOTIDE SEQUENCE</scope>
    <source>
        <strain evidence="1">28 12/20/2015</strain>
    </source>
</reference>
<feature type="non-terminal residue" evidence="1">
    <location>
        <position position="1"/>
    </location>
</feature>
<gene>
    <name evidence="1" type="ORF">SPELUC_LOCUS12051</name>
</gene>
<proteinExistence type="predicted"/>
<dbReference type="Proteomes" id="UP000789366">
    <property type="component" value="Unassembled WGS sequence"/>
</dbReference>
<comment type="caution">
    <text evidence="1">The sequence shown here is derived from an EMBL/GenBank/DDBJ whole genome shotgun (WGS) entry which is preliminary data.</text>
</comment>
<evidence type="ECO:0000313" key="1">
    <source>
        <dbReference type="EMBL" id="CAG8714963.1"/>
    </source>
</evidence>
<accession>A0ACA9PSS7</accession>